<dbReference type="InterPro" id="IPR001789">
    <property type="entry name" value="Sig_transdc_resp-reg_receiver"/>
</dbReference>
<organism evidence="8 9">
    <name type="scientific">Zoogloea dura</name>
    <dbReference type="NCBI Taxonomy" id="2728840"/>
    <lineage>
        <taxon>Bacteria</taxon>
        <taxon>Pseudomonadati</taxon>
        <taxon>Pseudomonadota</taxon>
        <taxon>Betaproteobacteria</taxon>
        <taxon>Rhodocyclales</taxon>
        <taxon>Zoogloeaceae</taxon>
        <taxon>Zoogloea</taxon>
    </lineage>
</organism>
<dbReference type="CDD" id="cd17535">
    <property type="entry name" value="REC_NarL-like"/>
    <property type="match status" value="1"/>
</dbReference>
<dbReference type="PRINTS" id="PR00038">
    <property type="entry name" value="HTHLUXR"/>
</dbReference>
<dbReference type="PANTHER" id="PTHR43214:SF41">
    <property type="entry name" value="NITRATE_NITRITE RESPONSE REGULATOR PROTEIN NARP"/>
    <property type="match status" value="1"/>
</dbReference>
<evidence type="ECO:0000256" key="5">
    <source>
        <dbReference type="PROSITE-ProRule" id="PRU00169"/>
    </source>
</evidence>
<dbReference type="PROSITE" id="PS50110">
    <property type="entry name" value="RESPONSE_REGULATORY"/>
    <property type="match status" value="1"/>
</dbReference>
<evidence type="ECO:0000313" key="9">
    <source>
        <dbReference type="Proteomes" id="UP000580043"/>
    </source>
</evidence>
<dbReference type="Proteomes" id="UP000580043">
    <property type="component" value="Unassembled WGS sequence"/>
</dbReference>
<dbReference type="RefSeq" id="WP_169147562.1">
    <property type="nucleotide sequence ID" value="NZ_JABBGA010000021.1"/>
</dbReference>
<feature type="modified residue" description="4-aspartylphosphate" evidence="5">
    <location>
        <position position="54"/>
    </location>
</feature>
<evidence type="ECO:0000256" key="4">
    <source>
        <dbReference type="ARBA" id="ARBA00023163"/>
    </source>
</evidence>
<proteinExistence type="predicted"/>
<dbReference type="InterPro" id="IPR016032">
    <property type="entry name" value="Sig_transdc_resp-reg_C-effctor"/>
</dbReference>
<evidence type="ECO:0000259" key="6">
    <source>
        <dbReference type="PROSITE" id="PS50043"/>
    </source>
</evidence>
<dbReference type="Pfam" id="PF00072">
    <property type="entry name" value="Response_reg"/>
    <property type="match status" value="1"/>
</dbReference>
<evidence type="ECO:0000256" key="1">
    <source>
        <dbReference type="ARBA" id="ARBA00022553"/>
    </source>
</evidence>
<dbReference type="InterPro" id="IPR039420">
    <property type="entry name" value="WalR-like"/>
</dbReference>
<evidence type="ECO:0000259" key="7">
    <source>
        <dbReference type="PROSITE" id="PS50110"/>
    </source>
</evidence>
<dbReference type="Pfam" id="PF00196">
    <property type="entry name" value="GerE"/>
    <property type="match status" value="1"/>
</dbReference>
<dbReference type="SUPFAM" id="SSF52172">
    <property type="entry name" value="CheY-like"/>
    <property type="match status" value="1"/>
</dbReference>
<dbReference type="InterPro" id="IPR000792">
    <property type="entry name" value="Tscrpt_reg_LuxR_C"/>
</dbReference>
<keyword evidence="3" id="KW-0238">DNA-binding</keyword>
<evidence type="ECO:0000313" key="8">
    <source>
        <dbReference type="EMBL" id="NML28028.1"/>
    </source>
</evidence>
<reference evidence="8 9" key="1">
    <citation type="submission" date="2020-04" db="EMBL/GenBank/DDBJ databases">
        <title>Zoogloea sp. G-4-1-14 isolated from soil.</title>
        <authorList>
            <person name="Dahal R.H."/>
        </authorList>
    </citation>
    <scope>NUCLEOTIDE SEQUENCE [LARGE SCALE GENOMIC DNA]</scope>
    <source>
        <strain evidence="8 9">G-4-1-14</strain>
    </source>
</reference>
<keyword evidence="1 5" id="KW-0597">Phosphoprotein</keyword>
<dbReference type="SUPFAM" id="SSF46894">
    <property type="entry name" value="C-terminal effector domain of the bipartite response regulators"/>
    <property type="match status" value="1"/>
</dbReference>
<dbReference type="InterPro" id="IPR058245">
    <property type="entry name" value="NreC/VraR/RcsB-like_REC"/>
</dbReference>
<dbReference type="PANTHER" id="PTHR43214">
    <property type="entry name" value="TWO-COMPONENT RESPONSE REGULATOR"/>
    <property type="match status" value="1"/>
</dbReference>
<feature type="domain" description="HTH luxR-type" evidence="6">
    <location>
        <begin position="142"/>
        <end position="207"/>
    </location>
</feature>
<keyword evidence="9" id="KW-1185">Reference proteome</keyword>
<keyword evidence="2" id="KW-0805">Transcription regulation</keyword>
<keyword evidence="4" id="KW-0804">Transcription</keyword>
<name>A0A848G6Y4_9RHOO</name>
<evidence type="ECO:0000256" key="2">
    <source>
        <dbReference type="ARBA" id="ARBA00023015"/>
    </source>
</evidence>
<dbReference type="Gene3D" id="3.40.50.2300">
    <property type="match status" value="1"/>
</dbReference>
<accession>A0A848G6Y4</accession>
<dbReference type="GO" id="GO:0003677">
    <property type="term" value="F:DNA binding"/>
    <property type="evidence" value="ECO:0007669"/>
    <property type="project" value="UniProtKB-KW"/>
</dbReference>
<gene>
    <name evidence="8" type="ORF">HHL15_19900</name>
</gene>
<dbReference type="EMBL" id="JABBGA010000021">
    <property type="protein sequence ID" value="NML28028.1"/>
    <property type="molecule type" value="Genomic_DNA"/>
</dbReference>
<dbReference type="PROSITE" id="PS50043">
    <property type="entry name" value="HTH_LUXR_2"/>
    <property type="match status" value="1"/>
</dbReference>
<dbReference type="CDD" id="cd06170">
    <property type="entry name" value="LuxR_C_like"/>
    <property type="match status" value="1"/>
</dbReference>
<dbReference type="SMART" id="SM00448">
    <property type="entry name" value="REC"/>
    <property type="match status" value="1"/>
</dbReference>
<comment type="caution">
    <text evidence="8">The sequence shown here is derived from an EMBL/GenBank/DDBJ whole genome shotgun (WGS) entry which is preliminary data.</text>
</comment>
<dbReference type="GO" id="GO:0000160">
    <property type="term" value="P:phosphorelay signal transduction system"/>
    <property type="evidence" value="ECO:0007669"/>
    <property type="project" value="InterPro"/>
</dbReference>
<protein>
    <submittedName>
        <fullName evidence="8">Response regulator transcription factor</fullName>
    </submittedName>
</protein>
<dbReference type="AlphaFoldDB" id="A0A848G6Y4"/>
<feature type="domain" description="Response regulatory" evidence="7">
    <location>
        <begin position="3"/>
        <end position="119"/>
    </location>
</feature>
<sequence>MIRVLIADDHAIVRSGLTQIIATTLDITVAGEATRGEEIAGQLKAVSADVLLLDMAMPGLSGVALIRSLRDGGITLPILVLSMHNEGQIIDRALRAGANGYVTKGSEPEVLLDGIRLVAGGRRFVDPALQCRPHAVAHAEPGAAPHLALSDRENQVLAGIAAGQALGDIAERLHLSPKTVSTHKMRLMEKLGIDNNADLLRYAIRHGLTGD</sequence>
<dbReference type="InterPro" id="IPR011006">
    <property type="entry name" value="CheY-like_superfamily"/>
</dbReference>
<dbReference type="GO" id="GO:0006355">
    <property type="term" value="P:regulation of DNA-templated transcription"/>
    <property type="evidence" value="ECO:0007669"/>
    <property type="project" value="InterPro"/>
</dbReference>
<evidence type="ECO:0000256" key="3">
    <source>
        <dbReference type="ARBA" id="ARBA00023125"/>
    </source>
</evidence>
<dbReference type="SMART" id="SM00421">
    <property type="entry name" value="HTH_LUXR"/>
    <property type="match status" value="1"/>
</dbReference>